<accession>A0A9P4K4N3</accession>
<protein>
    <submittedName>
        <fullName evidence="1">Uncharacterized protein</fullName>
    </submittedName>
</protein>
<organism evidence="1 2">
    <name type="scientific">Lojkania enalia</name>
    <dbReference type="NCBI Taxonomy" id="147567"/>
    <lineage>
        <taxon>Eukaryota</taxon>
        <taxon>Fungi</taxon>
        <taxon>Dikarya</taxon>
        <taxon>Ascomycota</taxon>
        <taxon>Pezizomycotina</taxon>
        <taxon>Dothideomycetes</taxon>
        <taxon>Pleosporomycetidae</taxon>
        <taxon>Pleosporales</taxon>
        <taxon>Pleosporales incertae sedis</taxon>
        <taxon>Lojkania</taxon>
    </lineage>
</organism>
<name>A0A9P4K4N3_9PLEO</name>
<reference evidence="2" key="1">
    <citation type="journal article" date="2020" name="Stud. Mycol.">
        <title>101 Dothideomycetes genomes: A test case for predicting lifestyles and emergence of pathogens.</title>
        <authorList>
            <person name="Haridas S."/>
            <person name="Albert R."/>
            <person name="Binder M."/>
            <person name="Bloem J."/>
            <person name="LaButti K."/>
            <person name="Salamov A."/>
            <person name="Andreopoulos B."/>
            <person name="Baker S."/>
            <person name="Barry K."/>
            <person name="Bills G."/>
            <person name="Bluhm B."/>
            <person name="Cannon C."/>
            <person name="Castanera R."/>
            <person name="Culley D."/>
            <person name="Daum C."/>
            <person name="Ezra D."/>
            <person name="Gonzalez J."/>
            <person name="Henrissat B."/>
            <person name="Kuo A."/>
            <person name="Liang C."/>
            <person name="Lipzen A."/>
            <person name="Lutzoni F."/>
            <person name="Magnuson J."/>
            <person name="Mondo S."/>
            <person name="Nolan M."/>
            <person name="Ohm R."/>
            <person name="Pangilinan J."/>
            <person name="Park H.-J."/>
            <person name="Ramirez L."/>
            <person name="Alfaro M."/>
            <person name="Sun H."/>
            <person name="Tritt A."/>
            <person name="Yoshinaga Y."/>
            <person name="Zwiers L.-H."/>
            <person name="Turgeon B."/>
            <person name="Goodwin S."/>
            <person name="Spatafora J."/>
            <person name="Crous P."/>
            <person name="Grigoriev I."/>
        </authorList>
    </citation>
    <scope>NUCLEOTIDE SEQUENCE [LARGE SCALE GENOMIC DNA]</scope>
    <source>
        <strain evidence="2">CBS 304.66</strain>
    </source>
</reference>
<evidence type="ECO:0000313" key="2">
    <source>
        <dbReference type="Proteomes" id="UP000800093"/>
    </source>
</evidence>
<dbReference type="AlphaFoldDB" id="A0A9P4K4N3"/>
<dbReference type="EMBL" id="ML986639">
    <property type="protein sequence ID" value="KAF2262537.1"/>
    <property type="molecule type" value="Genomic_DNA"/>
</dbReference>
<dbReference type="Proteomes" id="UP000800093">
    <property type="component" value="Unassembled WGS sequence"/>
</dbReference>
<comment type="caution">
    <text evidence="1">The sequence shown here is derived from an EMBL/GenBank/DDBJ whole genome shotgun (WGS) entry which is preliminary data.</text>
</comment>
<proteinExistence type="predicted"/>
<sequence>MCRDDKLPSPPLLGFSEHFHSDTYVRRALSLSLISRCSLGEWRFSWAPSICCLENDYGCGWRRVRFNIADHRRREEICWLGGHQGAYLVVDELGSF</sequence>
<keyword evidence="2" id="KW-1185">Reference proteome</keyword>
<gene>
    <name evidence="1" type="ORF">CC78DRAFT_534728</name>
</gene>
<evidence type="ECO:0000313" key="1">
    <source>
        <dbReference type="EMBL" id="KAF2262537.1"/>
    </source>
</evidence>